<dbReference type="KEGG" id="amob:HG15A2_30470"/>
<dbReference type="Gene3D" id="3.40.50.2300">
    <property type="match status" value="1"/>
</dbReference>
<evidence type="ECO:0000256" key="3">
    <source>
        <dbReference type="ARBA" id="ARBA00022553"/>
    </source>
</evidence>
<dbReference type="GO" id="GO:0000155">
    <property type="term" value="F:phosphorelay sensor kinase activity"/>
    <property type="evidence" value="ECO:0007669"/>
    <property type="project" value="InterPro"/>
</dbReference>
<comment type="catalytic activity">
    <reaction evidence="1">
        <text>ATP + protein L-histidine = ADP + protein N-phospho-L-histidine.</text>
        <dbReference type="EC" id="2.7.13.3"/>
    </reaction>
</comment>
<dbReference type="SMART" id="SM00448">
    <property type="entry name" value="REC"/>
    <property type="match status" value="1"/>
</dbReference>
<dbReference type="InterPro" id="IPR005467">
    <property type="entry name" value="His_kinase_dom"/>
</dbReference>
<feature type="modified residue" description="4-aspartylphosphate" evidence="4">
    <location>
        <position position="891"/>
    </location>
</feature>
<dbReference type="PROSITE" id="PS50110">
    <property type="entry name" value="RESPONSE_REGULATORY"/>
    <property type="match status" value="1"/>
</dbReference>
<feature type="domain" description="Response regulatory" evidence="6">
    <location>
        <begin position="836"/>
        <end position="957"/>
    </location>
</feature>
<accession>A0A517MXW4</accession>
<gene>
    <name evidence="7" type="ORF">HG15A2_30470</name>
</gene>
<dbReference type="PROSITE" id="PS50109">
    <property type="entry name" value="HIS_KIN"/>
    <property type="match status" value="1"/>
</dbReference>
<sequence>MSIAVISLQADFAGGEVAQGEIKTLSPVDITGIRADSPAMGQQVRCSGIISWVDPFESQCVIARKGETQGVLVQLADKQAHQRLNVGDKVDVVGELSLRQSHGILQGASHLRYGSSELPSPEVVPHKIDLDRVTELEGRLLSVEGNVAHVVQYFDRYVLWIDGYDLPVRAEFRDAEKETDGLSFAGARVRITGVALQREKSAGVLRKLMLCVNSASEVEILKPSPNWPPDSKASRINGIVVCKKSPNRYFLRADTREILDLEVYDTQYVHVGDMVRFVGTEVMSRDGRKTMVAGLEVHSTSKDWVHTGEKAEAKRLSEQHVAGDWVLVRGRTSENLQEQLREGWFGVVDDHSETVRVDIDSLVGDLNTLQLETAREVEIVGYLDFDSQGASIFPADFREIKVLERQAWYQSAAARGIGMGALTVLALSLAAVFALRRAVKRRTLDLEESTGLLNASYNAVLEGICLIDDAQHIRRANPRFWELLGLDSNVDNRLSGGLLRDQLAKCFEESEEFVELWDRLAGTDEIGSNKSFHRISGEAELLNVYSVAANKAKSGKSLGRVWVFHDLTQRHRLEQTLLQSQKMEAVGRLAGGVAHDFNNMLTGISGNVALTKRKVSERSWDVSDYLEAAEQGLSRAAVLVKELLGFSRQSTMQVKSGSANDVIATLLGLVERTLDPKIKLETELHSQLHLAQFDPIKLEQVLLNLVMNACDALLPTGGLIRISTANVETSEHEGDPTRAFVEITVSDSGSGIPPDVIENIFEPFFSTKQHGEGTGLGLATSQGVIRQLGGWIDCDSKPGHGTEFRIYLPLAESKAIAMESTKQPSSDVVDSSVGLHVLVVDDEDFVRRSAMMLLQSMGHTTSDACNGAEALERLAELEVSGHSLPDVVLLDQTMPKLSAAEMLPRLRKRYPDLPVVLCSGFLPDLDKFSAVAGSRPEGFLQKPYNSEQLDAVFASVLAEPLAATS</sequence>
<dbReference type="Gene3D" id="3.30.565.10">
    <property type="entry name" value="Histidine kinase-like ATPase, C-terminal domain"/>
    <property type="match status" value="1"/>
</dbReference>
<dbReference type="SMART" id="SM00387">
    <property type="entry name" value="HATPase_c"/>
    <property type="match status" value="1"/>
</dbReference>
<dbReference type="Pfam" id="PF13188">
    <property type="entry name" value="PAS_8"/>
    <property type="match status" value="1"/>
</dbReference>
<dbReference type="InterPro" id="IPR003661">
    <property type="entry name" value="HisK_dim/P_dom"/>
</dbReference>
<organism evidence="7 8">
    <name type="scientific">Adhaeretor mobilis</name>
    <dbReference type="NCBI Taxonomy" id="1930276"/>
    <lineage>
        <taxon>Bacteria</taxon>
        <taxon>Pseudomonadati</taxon>
        <taxon>Planctomycetota</taxon>
        <taxon>Planctomycetia</taxon>
        <taxon>Pirellulales</taxon>
        <taxon>Lacipirellulaceae</taxon>
        <taxon>Adhaeretor</taxon>
    </lineage>
</organism>
<dbReference type="PANTHER" id="PTHR43065">
    <property type="entry name" value="SENSOR HISTIDINE KINASE"/>
    <property type="match status" value="1"/>
</dbReference>
<dbReference type="Proteomes" id="UP000319852">
    <property type="component" value="Chromosome"/>
</dbReference>
<dbReference type="PRINTS" id="PR00344">
    <property type="entry name" value="BCTRLSENSOR"/>
</dbReference>
<dbReference type="AlphaFoldDB" id="A0A517MXW4"/>
<dbReference type="SUPFAM" id="SSF55785">
    <property type="entry name" value="PYP-like sensor domain (PAS domain)"/>
    <property type="match status" value="1"/>
</dbReference>
<reference evidence="7 8" key="1">
    <citation type="submission" date="2019-02" db="EMBL/GenBank/DDBJ databases">
        <title>Deep-cultivation of Planctomycetes and their phenomic and genomic characterization uncovers novel biology.</title>
        <authorList>
            <person name="Wiegand S."/>
            <person name="Jogler M."/>
            <person name="Boedeker C."/>
            <person name="Pinto D."/>
            <person name="Vollmers J."/>
            <person name="Rivas-Marin E."/>
            <person name="Kohn T."/>
            <person name="Peeters S.H."/>
            <person name="Heuer A."/>
            <person name="Rast P."/>
            <person name="Oberbeckmann S."/>
            <person name="Bunk B."/>
            <person name="Jeske O."/>
            <person name="Meyerdierks A."/>
            <person name="Storesund J.E."/>
            <person name="Kallscheuer N."/>
            <person name="Luecker S."/>
            <person name="Lage O.M."/>
            <person name="Pohl T."/>
            <person name="Merkel B.J."/>
            <person name="Hornburger P."/>
            <person name="Mueller R.-W."/>
            <person name="Bruemmer F."/>
            <person name="Labrenz M."/>
            <person name="Spormann A.M."/>
            <person name="Op den Camp H."/>
            <person name="Overmann J."/>
            <person name="Amann R."/>
            <person name="Jetten M.S.M."/>
            <person name="Mascher T."/>
            <person name="Medema M.H."/>
            <person name="Devos D.P."/>
            <person name="Kaster A.-K."/>
            <person name="Ovreas L."/>
            <person name="Rohde M."/>
            <person name="Galperin M.Y."/>
            <person name="Jogler C."/>
        </authorList>
    </citation>
    <scope>NUCLEOTIDE SEQUENCE [LARGE SCALE GENOMIC DNA]</scope>
    <source>
        <strain evidence="7 8">HG15A2</strain>
    </source>
</reference>
<dbReference type="InterPro" id="IPR011006">
    <property type="entry name" value="CheY-like_superfamily"/>
</dbReference>
<proteinExistence type="predicted"/>
<evidence type="ECO:0000256" key="2">
    <source>
        <dbReference type="ARBA" id="ARBA00012438"/>
    </source>
</evidence>
<dbReference type="InterPro" id="IPR036890">
    <property type="entry name" value="HATPase_C_sf"/>
</dbReference>
<dbReference type="Pfam" id="PF02518">
    <property type="entry name" value="HATPase_c"/>
    <property type="match status" value="1"/>
</dbReference>
<dbReference type="Pfam" id="PF00072">
    <property type="entry name" value="Response_reg"/>
    <property type="match status" value="1"/>
</dbReference>
<evidence type="ECO:0000313" key="8">
    <source>
        <dbReference type="Proteomes" id="UP000319852"/>
    </source>
</evidence>
<name>A0A517MXW4_9BACT</name>
<evidence type="ECO:0000256" key="1">
    <source>
        <dbReference type="ARBA" id="ARBA00000085"/>
    </source>
</evidence>
<dbReference type="SUPFAM" id="SSF52172">
    <property type="entry name" value="CheY-like"/>
    <property type="match status" value="1"/>
</dbReference>
<dbReference type="EMBL" id="CP036263">
    <property type="protein sequence ID" value="QDS99718.1"/>
    <property type="molecule type" value="Genomic_DNA"/>
</dbReference>
<evidence type="ECO:0000259" key="5">
    <source>
        <dbReference type="PROSITE" id="PS50109"/>
    </source>
</evidence>
<dbReference type="Gene3D" id="3.30.450.20">
    <property type="entry name" value="PAS domain"/>
    <property type="match status" value="1"/>
</dbReference>
<evidence type="ECO:0000256" key="4">
    <source>
        <dbReference type="PROSITE-ProRule" id="PRU00169"/>
    </source>
</evidence>
<dbReference type="SMART" id="SM00388">
    <property type="entry name" value="HisKA"/>
    <property type="match status" value="1"/>
</dbReference>
<dbReference type="CDD" id="cd00082">
    <property type="entry name" value="HisKA"/>
    <property type="match status" value="1"/>
</dbReference>
<keyword evidence="8" id="KW-1185">Reference proteome</keyword>
<dbReference type="SUPFAM" id="SSF47384">
    <property type="entry name" value="Homodimeric domain of signal transducing histidine kinase"/>
    <property type="match status" value="1"/>
</dbReference>
<dbReference type="InterPro" id="IPR036097">
    <property type="entry name" value="HisK_dim/P_sf"/>
</dbReference>
<dbReference type="InterPro" id="IPR035965">
    <property type="entry name" value="PAS-like_dom_sf"/>
</dbReference>
<dbReference type="SUPFAM" id="SSF55874">
    <property type="entry name" value="ATPase domain of HSP90 chaperone/DNA topoisomerase II/histidine kinase"/>
    <property type="match status" value="1"/>
</dbReference>
<dbReference type="PANTHER" id="PTHR43065:SF42">
    <property type="entry name" value="TWO-COMPONENT SENSOR PPRA"/>
    <property type="match status" value="1"/>
</dbReference>
<dbReference type="InterPro" id="IPR004358">
    <property type="entry name" value="Sig_transdc_His_kin-like_C"/>
</dbReference>
<dbReference type="InterPro" id="IPR001789">
    <property type="entry name" value="Sig_transdc_resp-reg_receiver"/>
</dbReference>
<keyword evidence="3 4" id="KW-0597">Phosphoprotein</keyword>
<dbReference type="InterPro" id="IPR000014">
    <property type="entry name" value="PAS"/>
</dbReference>
<dbReference type="CDD" id="cd00156">
    <property type="entry name" value="REC"/>
    <property type="match status" value="1"/>
</dbReference>
<protein>
    <recommendedName>
        <fullName evidence="2">histidine kinase</fullName>
        <ecNumber evidence="2">2.7.13.3</ecNumber>
    </recommendedName>
</protein>
<dbReference type="EC" id="2.7.13.3" evidence="2"/>
<dbReference type="Gene3D" id="1.10.287.130">
    <property type="match status" value="1"/>
</dbReference>
<dbReference type="InterPro" id="IPR003594">
    <property type="entry name" value="HATPase_dom"/>
</dbReference>
<evidence type="ECO:0000313" key="7">
    <source>
        <dbReference type="EMBL" id="QDS99718.1"/>
    </source>
</evidence>
<evidence type="ECO:0000259" key="6">
    <source>
        <dbReference type="PROSITE" id="PS50110"/>
    </source>
</evidence>
<feature type="domain" description="Histidine kinase" evidence="5">
    <location>
        <begin position="592"/>
        <end position="812"/>
    </location>
</feature>